<sequence>MRKNWTEAEITFMKENVGIVKLSTIARQLERTEQALLSKMKRIGISNTKAQTGYLTTCELAKVLKVDPATVRGWISRHGLSCTKKATRMTKKFYLIHPEDFWKWAEVNRKKLDFSKIEYQSIIPEPSWVALERKKEKPVNYKAWSVKEEKKLLMMFSEGYSAKEVAGRLNRSIVSVQRKYGRLEGCSR</sequence>
<feature type="domain" description="Helix-turn-helix" evidence="1">
    <location>
        <begin position="54"/>
        <end position="106"/>
    </location>
</feature>
<gene>
    <name evidence="2" type="ORF">D0466_00170</name>
</gene>
<organism evidence="2 3">
    <name type="scientific">Peribacillus glennii</name>
    <dbReference type="NCBI Taxonomy" id="2303991"/>
    <lineage>
        <taxon>Bacteria</taxon>
        <taxon>Bacillati</taxon>
        <taxon>Bacillota</taxon>
        <taxon>Bacilli</taxon>
        <taxon>Bacillales</taxon>
        <taxon>Bacillaceae</taxon>
        <taxon>Peribacillus</taxon>
    </lineage>
</organism>
<comment type="caution">
    <text evidence="2">The sequence shown here is derived from an EMBL/GenBank/DDBJ whole genome shotgun (WGS) entry which is preliminary data.</text>
</comment>
<dbReference type="OrthoDB" id="1669646at2"/>
<accession>A0A372LJF0</accession>
<evidence type="ECO:0000313" key="3">
    <source>
        <dbReference type="Proteomes" id="UP000262939"/>
    </source>
</evidence>
<dbReference type="InterPro" id="IPR041657">
    <property type="entry name" value="HTH_17"/>
</dbReference>
<dbReference type="AlphaFoldDB" id="A0A372LJF0"/>
<dbReference type="Pfam" id="PF12728">
    <property type="entry name" value="HTH_17"/>
    <property type="match status" value="1"/>
</dbReference>
<dbReference type="Proteomes" id="UP000262939">
    <property type="component" value="Unassembled WGS sequence"/>
</dbReference>
<proteinExistence type="predicted"/>
<dbReference type="RefSeq" id="WP_117320540.1">
    <property type="nucleotide sequence ID" value="NZ_QVTD01000001.1"/>
</dbReference>
<protein>
    <submittedName>
        <fullName evidence="2">Helix-turn-helix domain-containing protein</fullName>
    </submittedName>
</protein>
<keyword evidence="3" id="KW-1185">Reference proteome</keyword>
<name>A0A372LJF0_9BACI</name>
<reference evidence="2 3" key="1">
    <citation type="submission" date="2018-08" db="EMBL/GenBank/DDBJ databases">
        <title>Bacillus chawlae sp. nov., Bacillus glennii sp. nov., and Bacillus saganii sp. nov. Isolated from the Vehicle Assembly Building at Kennedy Space Center where the Viking Spacecraft were Assembled.</title>
        <authorList>
            <person name="Seuylemezian A."/>
            <person name="Vaishampayan P."/>
        </authorList>
    </citation>
    <scope>NUCLEOTIDE SEQUENCE [LARGE SCALE GENOMIC DNA]</scope>
    <source>
        <strain evidence="2 3">V44-8</strain>
    </source>
</reference>
<evidence type="ECO:0000259" key="1">
    <source>
        <dbReference type="Pfam" id="PF12728"/>
    </source>
</evidence>
<dbReference type="EMBL" id="QVTD01000001">
    <property type="protein sequence ID" value="RFU66578.1"/>
    <property type="molecule type" value="Genomic_DNA"/>
</dbReference>
<evidence type="ECO:0000313" key="2">
    <source>
        <dbReference type="EMBL" id="RFU66578.1"/>
    </source>
</evidence>